<feature type="region of interest" description="Disordered" evidence="1">
    <location>
        <begin position="170"/>
        <end position="201"/>
    </location>
</feature>
<keyword evidence="4" id="KW-1185">Reference proteome</keyword>
<organism evidence="3 4">
    <name type="scientific">Microterricola gilva</name>
    <dbReference type="NCBI Taxonomy" id="393267"/>
    <lineage>
        <taxon>Bacteria</taxon>
        <taxon>Bacillati</taxon>
        <taxon>Actinomycetota</taxon>
        <taxon>Actinomycetes</taxon>
        <taxon>Micrococcales</taxon>
        <taxon>Microbacteriaceae</taxon>
        <taxon>Microterricola</taxon>
    </lineage>
</organism>
<accession>A0A4Q8AP15</accession>
<dbReference type="Proteomes" id="UP000291483">
    <property type="component" value="Unassembled WGS sequence"/>
</dbReference>
<keyword evidence="2" id="KW-0812">Transmembrane</keyword>
<protein>
    <submittedName>
        <fullName evidence="3">Uncharacterized protein</fullName>
    </submittedName>
</protein>
<reference evidence="3 4" key="1">
    <citation type="submission" date="2019-02" db="EMBL/GenBank/DDBJ databases">
        <title>Sequencing the genomes of 1000 actinobacteria strains.</title>
        <authorList>
            <person name="Klenk H.-P."/>
        </authorList>
    </citation>
    <scope>NUCLEOTIDE SEQUENCE [LARGE SCALE GENOMIC DNA]</scope>
    <source>
        <strain evidence="3 4">DSM 18319</strain>
    </source>
</reference>
<evidence type="ECO:0000256" key="2">
    <source>
        <dbReference type="SAM" id="Phobius"/>
    </source>
</evidence>
<keyword evidence="2" id="KW-1133">Transmembrane helix</keyword>
<evidence type="ECO:0000256" key="1">
    <source>
        <dbReference type="SAM" id="MobiDB-lite"/>
    </source>
</evidence>
<feature type="compositionally biased region" description="Polar residues" evidence="1">
    <location>
        <begin position="181"/>
        <end position="201"/>
    </location>
</feature>
<keyword evidence="2" id="KW-0472">Membrane</keyword>
<feature type="transmembrane region" description="Helical" evidence="2">
    <location>
        <begin position="69"/>
        <end position="90"/>
    </location>
</feature>
<comment type="caution">
    <text evidence="3">The sequence shown here is derived from an EMBL/GenBank/DDBJ whole genome shotgun (WGS) entry which is preliminary data.</text>
</comment>
<feature type="transmembrane region" description="Helical" evidence="2">
    <location>
        <begin position="146"/>
        <end position="166"/>
    </location>
</feature>
<dbReference type="EMBL" id="SHLC01000001">
    <property type="protein sequence ID" value="RZU65745.1"/>
    <property type="molecule type" value="Genomic_DNA"/>
</dbReference>
<gene>
    <name evidence="3" type="ORF">EV379_2083</name>
</gene>
<evidence type="ECO:0000313" key="4">
    <source>
        <dbReference type="Proteomes" id="UP000291483"/>
    </source>
</evidence>
<sequence>MRNCDDHEGNAREPRIQRIRLLSAELDTLRAAALQRSRSIDTKSSFVVVAAGVLGSATFSTLIDPTTWNLGLIPFALTLATVVAATVSLWPVAIPQPTGRALVDTWVDSVRGAEELEDYLLEMKAVEIEFRDVSNQRRARATKAGFVLLIAALSTALIVAALTAMIEGGNNEQEQRAPAPTRSTTESRTPGTASNLPIRSS</sequence>
<name>A0A4Q8AP15_9MICO</name>
<evidence type="ECO:0000313" key="3">
    <source>
        <dbReference type="EMBL" id="RZU65745.1"/>
    </source>
</evidence>
<feature type="transmembrane region" description="Helical" evidence="2">
    <location>
        <begin position="45"/>
        <end position="63"/>
    </location>
</feature>
<dbReference type="AlphaFoldDB" id="A0A4Q8AP15"/>
<proteinExistence type="predicted"/>